<dbReference type="AlphaFoldDB" id="A0A238XRQ8"/>
<evidence type="ECO:0000313" key="2">
    <source>
        <dbReference type="Proteomes" id="UP000198397"/>
    </source>
</evidence>
<sequence length="26" mass="2913">MPGTSSRARRGWDRESIFPALAAHRS</sequence>
<evidence type="ECO:0000313" key="1">
    <source>
        <dbReference type="EMBL" id="SNR61726.1"/>
    </source>
</evidence>
<accession>A0A238XRQ8</accession>
<protein>
    <submittedName>
        <fullName evidence="1">Uncharacterized protein</fullName>
    </submittedName>
</protein>
<dbReference type="EMBL" id="FZNQ01000022">
    <property type="protein sequence ID" value="SNR61726.1"/>
    <property type="molecule type" value="Genomic_DNA"/>
</dbReference>
<proteinExistence type="predicted"/>
<gene>
    <name evidence="1" type="ORF">SAMN06264855_12215</name>
</gene>
<keyword evidence="2" id="KW-1185">Reference proteome</keyword>
<organism evidence="1 2">
    <name type="scientific">Halorubrum vacuolatum</name>
    <name type="common">Natronobacterium vacuolatum</name>
    <dbReference type="NCBI Taxonomy" id="63740"/>
    <lineage>
        <taxon>Archaea</taxon>
        <taxon>Methanobacteriati</taxon>
        <taxon>Methanobacteriota</taxon>
        <taxon>Stenosarchaea group</taxon>
        <taxon>Halobacteria</taxon>
        <taxon>Halobacteriales</taxon>
        <taxon>Haloferacaceae</taxon>
        <taxon>Halorubrum</taxon>
    </lineage>
</organism>
<reference evidence="1 2" key="1">
    <citation type="submission" date="2017-06" db="EMBL/GenBank/DDBJ databases">
        <authorList>
            <person name="Kim H.J."/>
            <person name="Triplett B.A."/>
        </authorList>
    </citation>
    <scope>NUCLEOTIDE SEQUENCE [LARGE SCALE GENOMIC DNA]</scope>
    <source>
        <strain evidence="1 2">DSM 8800</strain>
    </source>
</reference>
<name>A0A238XRQ8_HALVU</name>
<dbReference type="Proteomes" id="UP000198397">
    <property type="component" value="Unassembled WGS sequence"/>
</dbReference>